<name>A0A926DHR6_9FIRM</name>
<keyword evidence="7" id="KW-1185">Reference proteome</keyword>
<reference evidence="6" key="1">
    <citation type="submission" date="2020-08" db="EMBL/GenBank/DDBJ databases">
        <title>Genome public.</title>
        <authorList>
            <person name="Liu C."/>
            <person name="Sun Q."/>
        </authorList>
    </citation>
    <scope>NUCLEOTIDE SEQUENCE</scope>
    <source>
        <strain evidence="6">NSJ-63</strain>
    </source>
</reference>
<evidence type="ECO:0000313" key="6">
    <source>
        <dbReference type="EMBL" id="MBC8537509.1"/>
    </source>
</evidence>
<evidence type="ECO:0000256" key="2">
    <source>
        <dbReference type="ARBA" id="ARBA00012438"/>
    </source>
</evidence>
<dbReference type="RefSeq" id="WP_249279413.1">
    <property type="nucleotide sequence ID" value="NZ_JACRSS010000001.1"/>
</dbReference>
<accession>A0A926DHR6</accession>
<organism evidence="6 7">
    <name type="scientific">Guopingia tenuis</name>
    <dbReference type="NCBI Taxonomy" id="2763656"/>
    <lineage>
        <taxon>Bacteria</taxon>
        <taxon>Bacillati</taxon>
        <taxon>Bacillota</taxon>
        <taxon>Clostridia</taxon>
        <taxon>Christensenellales</taxon>
        <taxon>Christensenellaceae</taxon>
        <taxon>Guopingia</taxon>
    </lineage>
</organism>
<comment type="catalytic activity">
    <reaction evidence="1">
        <text>ATP + protein L-histidine = ADP + protein N-phospho-L-histidine.</text>
        <dbReference type="EC" id="2.7.13.3"/>
    </reaction>
</comment>
<proteinExistence type="predicted"/>
<dbReference type="Proteomes" id="UP000617951">
    <property type="component" value="Unassembled WGS sequence"/>
</dbReference>
<comment type="caution">
    <text evidence="6">The sequence shown here is derived from an EMBL/GenBank/DDBJ whole genome shotgun (WGS) entry which is preliminary data.</text>
</comment>
<dbReference type="SUPFAM" id="SSF55874">
    <property type="entry name" value="ATPase domain of HSP90 chaperone/DNA topoisomerase II/histidine kinase"/>
    <property type="match status" value="1"/>
</dbReference>
<dbReference type="InterPro" id="IPR036890">
    <property type="entry name" value="HATPase_C_sf"/>
</dbReference>
<protein>
    <recommendedName>
        <fullName evidence="2">histidine kinase</fullName>
        <ecNumber evidence="2">2.7.13.3</ecNumber>
    </recommendedName>
</protein>
<dbReference type="EMBL" id="JACRSS010000001">
    <property type="protein sequence ID" value="MBC8537509.1"/>
    <property type="molecule type" value="Genomic_DNA"/>
</dbReference>
<gene>
    <name evidence="6" type="ORF">H8693_00990</name>
</gene>
<feature type="domain" description="Histidine kinase" evidence="5">
    <location>
        <begin position="1"/>
        <end position="106"/>
    </location>
</feature>
<sequence length="182" mass="20112">MPEIALHIMDLVQNCISAMAKHIRILLMESFVANTLEILIADDGKGMSEEFLERVTSPFTTTRTTRRVGLGIPLMKAGCEMAGGSFSITSKLGEGTAISGTYQLDHIDRPPLGDFVGTVHTLITCNPDIDFRIEIKSDTQEICLDTQEVRAQVGDIPLNQPEVSMWIKEYLEEAMKQANIQA</sequence>
<dbReference type="InterPro" id="IPR004358">
    <property type="entry name" value="Sig_transdc_His_kin-like_C"/>
</dbReference>
<dbReference type="InterPro" id="IPR003594">
    <property type="entry name" value="HATPase_dom"/>
</dbReference>
<dbReference type="GO" id="GO:0000160">
    <property type="term" value="P:phosphorelay signal transduction system"/>
    <property type="evidence" value="ECO:0007669"/>
    <property type="project" value="UniProtKB-KW"/>
</dbReference>
<dbReference type="PRINTS" id="PR00344">
    <property type="entry name" value="BCTRLSENSOR"/>
</dbReference>
<evidence type="ECO:0000313" key="7">
    <source>
        <dbReference type="Proteomes" id="UP000617951"/>
    </source>
</evidence>
<evidence type="ECO:0000259" key="5">
    <source>
        <dbReference type="PROSITE" id="PS50109"/>
    </source>
</evidence>
<dbReference type="PROSITE" id="PS50109">
    <property type="entry name" value="HIS_KIN"/>
    <property type="match status" value="1"/>
</dbReference>
<dbReference type="InterPro" id="IPR005467">
    <property type="entry name" value="His_kinase_dom"/>
</dbReference>
<evidence type="ECO:0000256" key="3">
    <source>
        <dbReference type="ARBA" id="ARBA00022777"/>
    </source>
</evidence>
<dbReference type="EC" id="2.7.13.3" evidence="2"/>
<keyword evidence="3 6" id="KW-0418">Kinase</keyword>
<keyword evidence="4" id="KW-0902">Two-component regulatory system</keyword>
<dbReference type="Gene3D" id="3.30.565.10">
    <property type="entry name" value="Histidine kinase-like ATPase, C-terminal domain"/>
    <property type="match status" value="1"/>
</dbReference>
<dbReference type="SMART" id="SM00387">
    <property type="entry name" value="HATPase_c"/>
    <property type="match status" value="1"/>
</dbReference>
<evidence type="ECO:0000256" key="1">
    <source>
        <dbReference type="ARBA" id="ARBA00000085"/>
    </source>
</evidence>
<keyword evidence="3 6" id="KW-0808">Transferase</keyword>
<evidence type="ECO:0000256" key="4">
    <source>
        <dbReference type="ARBA" id="ARBA00023012"/>
    </source>
</evidence>
<dbReference type="GO" id="GO:0004673">
    <property type="term" value="F:protein histidine kinase activity"/>
    <property type="evidence" value="ECO:0007669"/>
    <property type="project" value="UniProtKB-EC"/>
</dbReference>
<dbReference type="Pfam" id="PF02518">
    <property type="entry name" value="HATPase_c"/>
    <property type="match status" value="1"/>
</dbReference>
<dbReference type="AlphaFoldDB" id="A0A926DHR6"/>